<feature type="transmembrane region" description="Helical" evidence="1">
    <location>
        <begin position="33"/>
        <end position="51"/>
    </location>
</feature>
<feature type="transmembrane region" description="Helical" evidence="1">
    <location>
        <begin position="148"/>
        <end position="169"/>
    </location>
</feature>
<feature type="transmembrane region" description="Helical" evidence="1">
    <location>
        <begin position="58"/>
        <end position="74"/>
    </location>
</feature>
<keyword evidence="1" id="KW-1133">Transmembrane helix</keyword>
<dbReference type="Proteomes" id="UP001595699">
    <property type="component" value="Unassembled WGS sequence"/>
</dbReference>
<keyword evidence="1" id="KW-0472">Membrane</keyword>
<protein>
    <recommendedName>
        <fullName evidence="4">DUF308 domain-containing protein</fullName>
    </recommendedName>
</protein>
<organism evidence="2 3">
    <name type="scientific">Tenggerimyces flavus</name>
    <dbReference type="NCBI Taxonomy" id="1708749"/>
    <lineage>
        <taxon>Bacteria</taxon>
        <taxon>Bacillati</taxon>
        <taxon>Actinomycetota</taxon>
        <taxon>Actinomycetes</taxon>
        <taxon>Propionibacteriales</taxon>
        <taxon>Nocardioidaceae</taxon>
        <taxon>Tenggerimyces</taxon>
    </lineage>
</organism>
<evidence type="ECO:0000256" key="1">
    <source>
        <dbReference type="SAM" id="Phobius"/>
    </source>
</evidence>
<evidence type="ECO:0008006" key="4">
    <source>
        <dbReference type="Google" id="ProtNLM"/>
    </source>
</evidence>
<keyword evidence="1" id="KW-0812">Transmembrane</keyword>
<feature type="transmembrane region" description="Helical" evidence="1">
    <location>
        <begin position="7"/>
        <end position="27"/>
    </location>
</feature>
<name>A0ABV7YGT5_9ACTN</name>
<keyword evidence="3" id="KW-1185">Reference proteome</keyword>
<evidence type="ECO:0000313" key="3">
    <source>
        <dbReference type="Proteomes" id="UP001595699"/>
    </source>
</evidence>
<dbReference type="RefSeq" id="WP_205119663.1">
    <property type="nucleotide sequence ID" value="NZ_JAFBCM010000001.1"/>
</dbReference>
<reference evidence="3" key="1">
    <citation type="journal article" date="2019" name="Int. J. Syst. Evol. Microbiol.">
        <title>The Global Catalogue of Microorganisms (GCM) 10K type strain sequencing project: providing services to taxonomists for standard genome sequencing and annotation.</title>
        <authorList>
            <consortium name="The Broad Institute Genomics Platform"/>
            <consortium name="The Broad Institute Genome Sequencing Center for Infectious Disease"/>
            <person name="Wu L."/>
            <person name="Ma J."/>
        </authorList>
    </citation>
    <scope>NUCLEOTIDE SEQUENCE [LARGE SCALE GENOMIC DNA]</scope>
    <source>
        <strain evidence="3">CGMCC 4.7241</strain>
    </source>
</reference>
<proteinExistence type="predicted"/>
<evidence type="ECO:0000313" key="2">
    <source>
        <dbReference type="EMBL" id="MFC3763269.1"/>
    </source>
</evidence>
<gene>
    <name evidence="2" type="ORF">ACFOUW_20675</name>
</gene>
<dbReference type="EMBL" id="JBHRZH010000017">
    <property type="protein sequence ID" value="MFC3763269.1"/>
    <property type="molecule type" value="Genomic_DNA"/>
</dbReference>
<feature type="transmembrane region" description="Helical" evidence="1">
    <location>
        <begin position="124"/>
        <end position="142"/>
    </location>
</feature>
<comment type="caution">
    <text evidence="2">The sequence shown here is derived from an EMBL/GenBank/DDBJ whole genome shotgun (WGS) entry which is preliminary data.</text>
</comment>
<accession>A0ABV7YGT5</accession>
<feature type="transmembrane region" description="Helical" evidence="1">
    <location>
        <begin position="94"/>
        <end position="112"/>
    </location>
</feature>
<sequence length="178" mass="18309">MERTRVAGVAALLGGLLMFADIALGLFDGLGRGYFAVALVLTACLAVAVVGSFVPGPLAIVGTVVALAGLALWVAEYGAKLLVAGTRFGNGFDIGGSMLLALGMLLLGIAVVRARRTAGWQRWVPLAGSVYFFLSIIPQVTLTESGANGVLLGAWGLTWVLLGVALLTARVGERRLVG</sequence>